<organism evidence="1 2">
    <name type="scientific">Frateuria flava</name>
    <dbReference type="NCBI Taxonomy" id="2821489"/>
    <lineage>
        <taxon>Bacteria</taxon>
        <taxon>Pseudomonadati</taxon>
        <taxon>Pseudomonadota</taxon>
        <taxon>Gammaproteobacteria</taxon>
        <taxon>Lysobacterales</taxon>
        <taxon>Rhodanobacteraceae</taxon>
        <taxon>Frateuria</taxon>
    </lineage>
</organism>
<protein>
    <recommendedName>
        <fullName evidence="3">Lysine-specific metallo-endopeptidase domain-containing protein</fullName>
    </recommendedName>
</protein>
<reference evidence="1 2" key="1">
    <citation type="submission" date="2021-04" db="EMBL/GenBank/DDBJ databases">
        <authorList>
            <person name="Huq M.A."/>
        </authorList>
    </citation>
    <scope>NUCLEOTIDE SEQUENCE [LARGE SCALE GENOMIC DNA]</scope>
    <source>
        <strain evidence="1 2">MAH-13</strain>
    </source>
</reference>
<gene>
    <name evidence="1" type="ORF">J7I44_05160</name>
</gene>
<evidence type="ECO:0000313" key="1">
    <source>
        <dbReference type="EMBL" id="MBP1473678.1"/>
    </source>
</evidence>
<dbReference type="Proteomes" id="UP000823790">
    <property type="component" value="Unassembled WGS sequence"/>
</dbReference>
<keyword evidence="2" id="KW-1185">Reference proteome</keyword>
<evidence type="ECO:0000313" key="2">
    <source>
        <dbReference type="Proteomes" id="UP000823790"/>
    </source>
</evidence>
<evidence type="ECO:0008006" key="3">
    <source>
        <dbReference type="Google" id="ProtNLM"/>
    </source>
</evidence>
<accession>A0ABS4DKV2</accession>
<dbReference type="EMBL" id="JAGJRS010000011">
    <property type="protein sequence ID" value="MBP1473678.1"/>
    <property type="molecule type" value="Genomic_DNA"/>
</dbReference>
<comment type="caution">
    <text evidence="1">The sequence shown here is derived from an EMBL/GenBank/DDBJ whole genome shotgun (WGS) entry which is preliminary data.</text>
</comment>
<proteinExistence type="predicted"/>
<name>A0ABS4DKV2_9GAMM</name>
<sequence>MVRFLKGNAAITAVNFKFRGYKIWPGAYRTDVADAIARGDIKIGSAVNRNAAASYRQDQDRLEIAPTANFSSTHDQGLILHECTHAILDMRAIGTHSGFEDEAVAYLAQAFFLTQTLGDARATPDIPVPLSENTKNGSGIYQEAKRIAAKALRTGTYGIEEKDAANLVLLVTRHPHYQDAGEYPSNRFRRTFLNNLVR</sequence>
<dbReference type="RefSeq" id="WP_209616874.1">
    <property type="nucleotide sequence ID" value="NZ_JAGJRS010000011.1"/>
</dbReference>